<organism evidence="1 2">
    <name type="scientific">Massariosphaeria phaeospora</name>
    <dbReference type="NCBI Taxonomy" id="100035"/>
    <lineage>
        <taxon>Eukaryota</taxon>
        <taxon>Fungi</taxon>
        <taxon>Dikarya</taxon>
        <taxon>Ascomycota</taxon>
        <taxon>Pezizomycotina</taxon>
        <taxon>Dothideomycetes</taxon>
        <taxon>Pleosporomycetidae</taxon>
        <taxon>Pleosporales</taxon>
        <taxon>Pleosporales incertae sedis</taxon>
        <taxon>Massariosphaeria</taxon>
    </lineage>
</organism>
<dbReference type="EMBL" id="JAADJZ010000020">
    <property type="protein sequence ID" value="KAF2868169.1"/>
    <property type="molecule type" value="Genomic_DNA"/>
</dbReference>
<accession>A0A7C8I1B0</accession>
<evidence type="ECO:0000313" key="2">
    <source>
        <dbReference type="Proteomes" id="UP000481861"/>
    </source>
</evidence>
<reference evidence="1 2" key="1">
    <citation type="submission" date="2020-01" db="EMBL/GenBank/DDBJ databases">
        <authorList>
            <consortium name="DOE Joint Genome Institute"/>
            <person name="Haridas S."/>
            <person name="Albert R."/>
            <person name="Binder M."/>
            <person name="Bloem J."/>
            <person name="Labutti K."/>
            <person name="Salamov A."/>
            <person name="Andreopoulos B."/>
            <person name="Baker S.E."/>
            <person name="Barry K."/>
            <person name="Bills G."/>
            <person name="Bluhm B.H."/>
            <person name="Cannon C."/>
            <person name="Castanera R."/>
            <person name="Culley D.E."/>
            <person name="Daum C."/>
            <person name="Ezra D."/>
            <person name="Gonzalez J.B."/>
            <person name="Henrissat B."/>
            <person name="Kuo A."/>
            <person name="Liang C."/>
            <person name="Lipzen A."/>
            <person name="Lutzoni F."/>
            <person name="Magnuson J."/>
            <person name="Mondo S."/>
            <person name="Nolan M."/>
            <person name="Ohm R."/>
            <person name="Pangilinan J."/>
            <person name="Park H.-J.H."/>
            <person name="Ramirez L."/>
            <person name="Alfaro M."/>
            <person name="Sun H."/>
            <person name="Tritt A."/>
            <person name="Yoshinaga Y."/>
            <person name="Zwiers L.-H.L."/>
            <person name="Turgeon B.G."/>
            <person name="Goodwin S.B."/>
            <person name="Spatafora J.W."/>
            <person name="Crous P.W."/>
            <person name="Grigoriev I.V."/>
        </authorList>
    </citation>
    <scope>NUCLEOTIDE SEQUENCE [LARGE SCALE GENOMIC DNA]</scope>
    <source>
        <strain evidence="1 2">CBS 611.86</strain>
    </source>
</reference>
<evidence type="ECO:0000313" key="1">
    <source>
        <dbReference type="EMBL" id="KAF2868169.1"/>
    </source>
</evidence>
<comment type="caution">
    <text evidence="1">The sequence shown here is derived from an EMBL/GenBank/DDBJ whole genome shotgun (WGS) entry which is preliminary data.</text>
</comment>
<proteinExistence type="predicted"/>
<protein>
    <submittedName>
        <fullName evidence="1">Uncharacterized protein</fullName>
    </submittedName>
</protein>
<dbReference type="AlphaFoldDB" id="A0A7C8I1B0"/>
<name>A0A7C8I1B0_9PLEO</name>
<sequence length="91" mass="10140">MLSPHALVLSLQPCAAARDIVLRSLVPLRLPPTLHAPLPTRRRSPLAAVALLWVLSHSQPHRPREPLLPIQLFPLSSFLCPSPLHTTQRTR</sequence>
<keyword evidence="2" id="KW-1185">Reference proteome</keyword>
<gene>
    <name evidence="1" type="ORF">BDV95DRAFT_158728</name>
</gene>
<dbReference type="Proteomes" id="UP000481861">
    <property type="component" value="Unassembled WGS sequence"/>
</dbReference>